<dbReference type="InterPro" id="IPR027417">
    <property type="entry name" value="P-loop_NTPase"/>
</dbReference>
<feature type="compositionally biased region" description="Basic and acidic residues" evidence="4">
    <location>
        <begin position="253"/>
        <end position="263"/>
    </location>
</feature>
<keyword evidence="2" id="KW-0547">Nucleotide-binding</keyword>
<organism evidence="6 7">
    <name type="scientific">Pararhodobacter marinus</name>
    <dbReference type="NCBI Taxonomy" id="2184063"/>
    <lineage>
        <taxon>Bacteria</taxon>
        <taxon>Pseudomonadati</taxon>
        <taxon>Pseudomonadota</taxon>
        <taxon>Alphaproteobacteria</taxon>
        <taxon>Rhodobacterales</taxon>
        <taxon>Paracoccaceae</taxon>
        <taxon>Pararhodobacter</taxon>
    </lineage>
</organism>
<dbReference type="Gene3D" id="3.40.50.300">
    <property type="entry name" value="P-loop containing nucleotide triphosphate hydrolases"/>
    <property type="match status" value="2"/>
</dbReference>
<dbReference type="InterPro" id="IPR017871">
    <property type="entry name" value="ABC_transporter-like_CS"/>
</dbReference>
<sequence length="524" mass="55787">MPATITLTSLFWTLPDGTPLLTDLSLSFGPRRTGIVGRNGTGKSTLLHLIAGALTPQRGEIAVTGRVAMLRQVFDPGETVADLFGARDSLAVLARAEAGEATLDELTHADWTLGARIDAALERAGVACTAQTTLDHLSGGQATRVALAAAMFGAPDFLLLDEPTNNLDRDGRAAVAQMLRDWPGGALVVSHDRELLDRMDEIVELSSLGVQRYGGGYSDYAARKEIERDAAHHARSIAQKQQADIARQAQQAAERKARSDRAGRRLRASGSQSKMLMDKAKERSEASGGANARLREARATEAEAALRDADSRIEIVEPVRMDLPPSGLAHDRRVLTLERVTGGYDAENPVIRDFSLALVGPERVALTGPNGSGKSTLLALITGALPPLDGRVERHLPPVLLDQSVSLLDPAETLVDAFLRLNPGADQQGCRAVLARFRFRAEDALKVVGTLSGGQRLRAGLACTLGGPQPPGLLILDEPTNHLDLEATQALESALAGYDGAMLVVSHDARFLDALGLTRRIALG</sequence>
<dbReference type="CDD" id="cd03221">
    <property type="entry name" value="ABCF_EF-3"/>
    <property type="match status" value="2"/>
</dbReference>
<feature type="compositionally biased region" description="Basic and acidic residues" evidence="4">
    <location>
        <begin position="276"/>
        <end position="285"/>
    </location>
</feature>
<reference evidence="6 7" key="1">
    <citation type="submission" date="2018-05" db="EMBL/GenBank/DDBJ databases">
        <title>Pararhodobacter marina sp. nov., isolated from deep-sea water of the Indian Ocean.</title>
        <authorList>
            <person name="Lai Q.Sr."/>
            <person name="Liu X."/>
            <person name="Shao Z."/>
        </authorList>
    </citation>
    <scope>NUCLEOTIDE SEQUENCE [LARGE SCALE GENOMIC DNA]</scope>
    <source>
        <strain evidence="6 7">CIC4N-9</strain>
    </source>
</reference>
<dbReference type="GO" id="GO:0005524">
    <property type="term" value="F:ATP binding"/>
    <property type="evidence" value="ECO:0007669"/>
    <property type="project" value="UniProtKB-KW"/>
</dbReference>
<dbReference type="InterPro" id="IPR003439">
    <property type="entry name" value="ABC_transporter-like_ATP-bd"/>
</dbReference>
<evidence type="ECO:0000256" key="2">
    <source>
        <dbReference type="ARBA" id="ARBA00022741"/>
    </source>
</evidence>
<keyword evidence="3" id="KW-0067">ATP-binding</keyword>
<name>A0A2U2CIG4_9RHOB</name>
<dbReference type="PROSITE" id="PS00211">
    <property type="entry name" value="ABC_TRANSPORTER_1"/>
    <property type="match status" value="1"/>
</dbReference>
<dbReference type="SMART" id="SM00382">
    <property type="entry name" value="AAA"/>
    <property type="match status" value="2"/>
</dbReference>
<dbReference type="PROSITE" id="PS50893">
    <property type="entry name" value="ABC_TRANSPORTER_2"/>
    <property type="match status" value="2"/>
</dbReference>
<dbReference type="GeneID" id="94363464"/>
<dbReference type="GO" id="GO:0016887">
    <property type="term" value="F:ATP hydrolysis activity"/>
    <property type="evidence" value="ECO:0007669"/>
    <property type="project" value="InterPro"/>
</dbReference>
<feature type="domain" description="ABC transporter" evidence="5">
    <location>
        <begin position="5"/>
        <end position="233"/>
    </location>
</feature>
<keyword evidence="1" id="KW-0677">Repeat</keyword>
<feature type="compositionally biased region" description="Low complexity" evidence="4">
    <location>
        <begin position="238"/>
        <end position="252"/>
    </location>
</feature>
<evidence type="ECO:0000256" key="4">
    <source>
        <dbReference type="SAM" id="MobiDB-lite"/>
    </source>
</evidence>
<evidence type="ECO:0000313" key="7">
    <source>
        <dbReference type="Proteomes" id="UP000244940"/>
    </source>
</evidence>
<dbReference type="InterPro" id="IPR003593">
    <property type="entry name" value="AAA+_ATPase"/>
</dbReference>
<dbReference type="FunFam" id="3.40.50.300:FF:001320">
    <property type="entry name" value="Heme ABC transporter ATP-binding protein"/>
    <property type="match status" value="1"/>
</dbReference>
<proteinExistence type="predicted"/>
<dbReference type="Proteomes" id="UP000244940">
    <property type="component" value="Unassembled WGS sequence"/>
</dbReference>
<comment type="caution">
    <text evidence="6">The sequence shown here is derived from an EMBL/GenBank/DDBJ whole genome shotgun (WGS) entry which is preliminary data.</text>
</comment>
<dbReference type="EMBL" id="QEYD01000001">
    <property type="protein sequence ID" value="PWE31631.1"/>
    <property type="molecule type" value="Genomic_DNA"/>
</dbReference>
<accession>A0A2U2CIG4</accession>
<evidence type="ECO:0000256" key="1">
    <source>
        <dbReference type="ARBA" id="ARBA00022737"/>
    </source>
</evidence>
<dbReference type="SUPFAM" id="SSF52540">
    <property type="entry name" value="P-loop containing nucleoside triphosphate hydrolases"/>
    <property type="match status" value="2"/>
</dbReference>
<dbReference type="RefSeq" id="WP_109531432.1">
    <property type="nucleotide sequence ID" value="NZ_QEYD01000001.1"/>
</dbReference>
<gene>
    <name evidence="6" type="ORF">C4N9_01045</name>
</gene>
<dbReference type="OrthoDB" id="9808609at2"/>
<protein>
    <submittedName>
        <fullName evidence="6">ABC transporter</fullName>
    </submittedName>
</protein>
<dbReference type="PANTHER" id="PTHR19211">
    <property type="entry name" value="ATP-BINDING TRANSPORT PROTEIN-RELATED"/>
    <property type="match status" value="1"/>
</dbReference>
<feature type="domain" description="ABC transporter" evidence="5">
    <location>
        <begin position="335"/>
        <end position="524"/>
    </location>
</feature>
<dbReference type="Pfam" id="PF00005">
    <property type="entry name" value="ABC_tran"/>
    <property type="match status" value="2"/>
</dbReference>
<dbReference type="InterPro" id="IPR050611">
    <property type="entry name" value="ABCF"/>
</dbReference>
<evidence type="ECO:0000259" key="5">
    <source>
        <dbReference type="PROSITE" id="PS50893"/>
    </source>
</evidence>
<dbReference type="PANTHER" id="PTHR19211:SF6">
    <property type="entry name" value="BLL7188 PROTEIN"/>
    <property type="match status" value="1"/>
</dbReference>
<dbReference type="AlphaFoldDB" id="A0A2U2CIG4"/>
<feature type="region of interest" description="Disordered" evidence="4">
    <location>
        <begin position="238"/>
        <end position="296"/>
    </location>
</feature>
<keyword evidence="7" id="KW-1185">Reference proteome</keyword>
<evidence type="ECO:0000313" key="6">
    <source>
        <dbReference type="EMBL" id="PWE31631.1"/>
    </source>
</evidence>
<evidence type="ECO:0000256" key="3">
    <source>
        <dbReference type="ARBA" id="ARBA00022840"/>
    </source>
</evidence>